<comment type="similarity">
    <text evidence="2">Belongs to the prokaryotic molybdopterin-containing oxidoreductase family.</text>
</comment>
<dbReference type="HOGENOM" id="CLU_000422_13_3_5"/>
<dbReference type="GO" id="GO:0046872">
    <property type="term" value="F:metal ion binding"/>
    <property type="evidence" value="ECO:0007669"/>
    <property type="project" value="UniProtKB-KW"/>
</dbReference>
<evidence type="ECO:0000313" key="9">
    <source>
        <dbReference type="EMBL" id="ABK44139.1"/>
    </source>
</evidence>
<evidence type="ECO:0000256" key="6">
    <source>
        <dbReference type="ARBA" id="ARBA00023004"/>
    </source>
</evidence>
<dbReference type="KEGG" id="mgm:Mmc1_1630"/>
<dbReference type="CDD" id="cd02766">
    <property type="entry name" value="MopB_3"/>
    <property type="match status" value="1"/>
</dbReference>
<accession>A0L846</accession>
<dbReference type="EMBL" id="CP000471">
    <property type="protein sequence ID" value="ABK44139.1"/>
    <property type="molecule type" value="Genomic_DNA"/>
</dbReference>
<dbReference type="SUPFAM" id="SSF53706">
    <property type="entry name" value="Formate dehydrogenase/DMSO reductase, domains 1-3"/>
    <property type="match status" value="1"/>
</dbReference>
<keyword evidence="7" id="KW-0411">Iron-sulfur</keyword>
<reference evidence="9 10" key="2">
    <citation type="journal article" date="2012" name="Int. J. Syst. Evol. Microbiol.">
        <title>Magnetococcus marinus gen. nov., sp. nov., a marine, magnetotactic bacterium that represents a novel lineage (Magnetococcaceae fam. nov.; Magnetococcales ord. nov.) at the base of the Alphaproteobacteria.</title>
        <authorList>
            <person name="Bazylinski D.A."/>
            <person name="Williams T.J."/>
            <person name="Lefevre C.T."/>
            <person name="Berg R.J."/>
            <person name="Zhang C.L."/>
            <person name="Bowser S.S."/>
            <person name="Dean A.J."/>
            <person name="Beveridge T.J."/>
        </authorList>
    </citation>
    <scope>NUCLEOTIDE SEQUENCE [LARGE SCALE GENOMIC DNA]</scope>
    <source>
        <strain evidence="10">ATCC BAA-1437 / JCM 17883 / MC-1</strain>
    </source>
</reference>
<dbReference type="STRING" id="156889.Mmc1_1630"/>
<dbReference type="Pfam" id="PF00384">
    <property type="entry name" value="Molybdopterin"/>
    <property type="match status" value="1"/>
</dbReference>
<evidence type="ECO:0000256" key="2">
    <source>
        <dbReference type="ARBA" id="ARBA00010312"/>
    </source>
</evidence>
<dbReference type="PROSITE" id="PS00490">
    <property type="entry name" value="MOLYBDOPTERIN_PROK_2"/>
    <property type="match status" value="1"/>
</dbReference>
<dbReference type="Gene3D" id="2.20.25.90">
    <property type="entry name" value="ADC-like domains"/>
    <property type="match status" value="1"/>
</dbReference>
<dbReference type="RefSeq" id="WP_011713287.1">
    <property type="nucleotide sequence ID" value="NC_008576.1"/>
</dbReference>
<gene>
    <name evidence="9" type="ordered locus">Mmc1_1630</name>
</gene>
<dbReference type="CDD" id="cd02786">
    <property type="entry name" value="MopB_CT_3"/>
    <property type="match status" value="1"/>
</dbReference>
<keyword evidence="10" id="KW-1185">Reference proteome</keyword>
<dbReference type="Proteomes" id="UP000002586">
    <property type="component" value="Chromosome"/>
</dbReference>
<evidence type="ECO:0000256" key="3">
    <source>
        <dbReference type="ARBA" id="ARBA00022505"/>
    </source>
</evidence>
<dbReference type="GO" id="GO:0051536">
    <property type="term" value="F:iron-sulfur cluster binding"/>
    <property type="evidence" value="ECO:0007669"/>
    <property type="project" value="UniProtKB-KW"/>
</dbReference>
<dbReference type="AlphaFoldDB" id="A0L846"/>
<dbReference type="SUPFAM" id="SSF50692">
    <property type="entry name" value="ADC-like"/>
    <property type="match status" value="1"/>
</dbReference>
<dbReference type="GO" id="GO:0043546">
    <property type="term" value="F:molybdopterin cofactor binding"/>
    <property type="evidence" value="ECO:0007669"/>
    <property type="project" value="InterPro"/>
</dbReference>
<dbReference type="InterPro" id="IPR050612">
    <property type="entry name" value="Prok_Mopterin_Oxidored"/>
</dbReference>
<protein>
    <submittedName>
        <fullName evidence="9">Molybdopterin oxidoreductase</fullName>
    </submittedName>
</protein>
<dbReference type="eggNOG" id="COG0243">
    <property type="taxonomic scope" value="Bacteria"/>
</dbReference>
<evidence type="ECO:0000256" key="4">
    <source>
        <dbReference type="ARBA" id="ARBA00022723"/>
    </source>
</evidence>
<evidence type="ECO:0000256" key="1">
    <source>
        <dbReference type="ARBA" id="ARBA00001942"/>
    </source>
</evidence>
<sequence>MPTQIHHTTCPLDCPSACALEVTLQQGQLKGIKGDAQHPFTQGVICGKVARYGAVQNGPRITQPMKRVGPKGLGHFEPISWDEAMQTVVAQLQSRISRYGAETVWPYWYGGSMGLLQRKALERLTHRAGFSRMKGTICSFVGVSGWQAGVGTFYGPSAEDMAASSDLVILWGINAVSTHINLMNFVKKARARGARLVVVDPYRNRTAKLADEHLNPRPGTDGALAAAMMHVLLAEGLANRDYLARMSDFDGEVEAHLSHKTPEWAAHITGLSAETIRAFARQYGQAAAPYIRMGLGMSRQNNGAVNIHAVSCLPAMVGAWEKPGGGAMMMSHGAFGVNIQAITAPHLVDGTPSRELDMSRLGAVLGDAQLAPPVTAMLIMSVNPAVTAPDLGAVYRGLTRDDLFTVVHEQVMSDTAKFADILLPATTFLEHEDLYSSYGQYTLQHAEALLPPPGACRCNHDWVNDLAQRLGFTEEVFQRNLSETVAQVLADSKLPPREQWSQRWHNVTPHEADRYHRNGFGHADGKFHFRPAWGNTAMPALPDHWAVNRRDLPSDRAYPLDFMTPPAHAVLNSTFTLSADHEQKLGEPTLMINPVDAAERGIVEGDWVVAYNALAFLRFKAHVSEDVRPGLTLCESNFAAHAFKEGISLNALSHANAVLPHGGVAFHDNRVQVEKVD</sequence>
<comment type="cofactor">
    <cofactor evidence="1">
        <name>Mo-bis(molybdopterin guanine dinucleotide)</name>
        <dbReference type="ChEBI" id="CHEBI:60539"/>
    </cofactor>
</comment>
<evidence type="ECO:0000256" key="5">
    <source>
        <dbReference type="ARBA" id="ARBA00023002"/>
    </source>
</evidence>
<proteinExistence type="inferred from homology"/>
<dbReference type="Gene3D" id="3.40.228.10">
    <property type="entry name" value="Dimethylsulfoxide Reductase, domain 2"/>
    <property type="match status" value="1"/>
</dbReference>
<dbReference type="Gene3D" id="3.40.50.740">
    <property type="match status" value="1"/>
</dbReference>
<dbReference type="OrthoDB" id="9759518at2"/>
<evidence type="ECO:0000256" key="7">
    <source>
        <dbReference type="ARBA" id="ARBA00023014"/>
    </source>
</evidence>
<dbReference type="PROSITE" id="PS51669">
    <property type="entry name" value="4FE4S_MOW_BIS_MGD"/>
    <property type="match status" value="1"/>
</dbReference>
<organism evidence="9 10">
    <name type="scientific">Magnetococcus marinus (strain ATCC BAA-1437 / JCM 17883 / MC-1)</name>
    <dbReference type="NCBI Taxonomy" id="156889"/>
    <lineage>
        <taxon>Bacteria</taxon>
        <taxon>Pseudomonadati</taxon>
        <taxon>Pseudomonadota</taxon>
        <taxon>Magnetococcia</taxon>
        <taxon>Magnetococcales</taxon>
        <taxon>Magnetococcaceae</taxon>
        <taxon>Magnetococcus</taxon>
    </lineage>
</organism>
<dbReference type="InterPro" id="IPR006657">
    <property type="entry name" value="MoPterin_dinucl-bd_dom"/>
</dbReference>
<dbReference type="PANTHER" id="PTHR43742">
    <property type="entry name" value="TRIMETHYLAMINE-N-OXIDE REDUCTASE"/>
    <property type="match status" value="1"/>
</dbReference>
<dbReference type="InterPro" id="IPR006656">
    <property type="entry name" value="Mopterin_OxRdtase"/>
</dbReference>
<evidence type="ECO:0000259" key="8">
    <source>
        <dbReference type="PROSITE" id="PS51669"/>
    </source>
</evidence>
<name>A0L846_MAGMM</name>
<dbReference type="Gene3D" id="2.40.40.20">
    <property type="match status" value="1"/>
</dbReference>
<keyword evidence="5" id="KW-0560">Oxidoreductase</keyword>
<dbReference type="Gene3D" id="3.30.2070.10">
    <property type="entry name" value="Formate dehydrogenase/DMSO reductase"/>
    <property type="match status" value="1"/>
</dbReference>
<keyword evidence="3" id="KW-0500">Molybdenum</keyword>
<dbReference type="PANTHER" id="PTHR43742:SF6">
    <property type="entry name" value="OXIDOREDUCTASE YYAE-RELATED"/>
    <property type="match status" value="1"/>
</dbReference>
<dbReference type="InterPro" id="IPR006655">
    <property type="entry name" value="Mopterin_OxRdtase_prok_CS"/>
</dbReference>
<keyword evidence="6" id="KW-0408">Iron</keyword>
<dbReference type="Pfam" id="PF01568">
    <property type="entry name" value="Molydop_binding"/>
    <property type="match status" value="1"/>
</dbReference>
<dbReference type="GO" id="GO:0016491">
    <property type="term" value="F:oxidoreductase activity"/>
    <property type="evidence" value="ECO:0007669"/>
    <property type="project" value="UniProtKB-KW"/>
</dbReference>
<dbReference type="InterPro" id="IPR006963">
    <property type="entry name" value="Mopterin_OxRdtase_4Fe-4S_dom"/>
</dbReference>
<reference evidence="10" key="1">
    <citation type="journal article" date="2009" name="Appl. Environ. Microbiol.">
        <title>Complete genome sequence of the chemolithoautotrophic marine magnetotactic coccus strain MC-1.</title>
        <authorList>
            <person name="Schubbe S."/>
            <person name="Williams T.J."/>
            <person name="Xie G."/>
            <person name="Kiss H.E."/>
            <person name="Brettin T.S."/>
            <person name="Martinez D."/>
            <person name="Ross C.A."/>
            <person name="Schuler D."/>
            <person name="Cox B.L."/>
            <person name="Nealson K.H."/>
            <person name="Bazylinski D.A."/>
        </authorList>
    </citation>
    <scope>NUCLEOTIDE SEQUENCE [LARGE SCALE GENOMIC DNA]</scope>
    <source>
        <strain evidence="10">ATCC BAA-1437 / JCM 17883 / MC-1</strain>
    </source>
</reference>
<dbReference type="Pfam" id="PF04879">
    <property type="entry name" value="Molybdop_Fe4S4"/>
    <property type="match status" value="1"/>
</dbReference>
<evidence type="ECO:0000313" key="10">
    <source>
        <dbReference type="Proteomes" id="UP000002586"/>
    </source>
</evidence>
<feature type="domain" description="4Fe-4S Mo/W bis-MGD-type" evidence="8">
    <location>
        <begin position="3"/>
        <end position="60"/>
    </location>
</feature>
<dbReference type="SMART" id="SM00926">
    <property type="entry name" value="Molybdop_Fe4S4"/>
    <property type="match status" value="1"/>
</dbReference>
<keyword evidence="4" id="KW-0479">Metal-binding</keyword>
<dbReference type="InterPro" id="IPR009010">
    <property type="entry name" value="Asp_de-COase-like_dom_sf"/>
</dbReference>
<dbReference type="InterPro" id="IPR037920">
    <property type="entry name" value="YoaE_C"/>
</dbReference>